<feature type="compositionally biased region" description="Basic residues" evidence="1">
    <location>
        <begin position="1"/>
        <end position="25"/>
    </location>
</feature>
<feature type="compositionally biased region" description="Low complexity" evidence="1">
    <location>
        <begin position="559"/>
        <end position="576"/>
    </location>
</feature>
<feature type="compositionally biased region" description="Basic and acidic residues" evidence="1">
    <location>
        <begin position="148"/>
        <end position="161"/>
    </location>
</feature>
<protein>
    <submittedName>
        <fullName evidence="2">Uncharacterized protein</fullName>
    </submittedName>
</protein>
<feature type="region of interest" description="Disordered" evidence="1">
    <location>
        <begin position="1379"/>
        <end position="1405"/>
    </location>
</feature>
<feature type="compositionally biased region" description="Low complexity" evidence="1">
    <location>
        <begin position="785"/>
        <end position="797"/>
    </location>
</feature>
<feature type="compositionally biased region" description="Polar residues" evidence="1">
    <location>
        <begin position="750"/>
        <end position="779"/>
    </location>
</feature>
<keyword evidence="3" id="KW-1185">Reference proteome</keyword>
<feature type="region of interest" description="Disordered" evidence="1">
    <location>
        <begin position="1"/>
        <end position="294"/>
    </location>
</feature>
<feature type="compositionally biased region" description="Gly residues" evidence="1">
    <location>
        <begin position="249"/>
        <end position="260"/>
    </location>
</feature>
<accession>A0A292PKD0</accession>
<feature type="compositionally biased region" description="Polar residues" evidence="1">
    <location>
        <begin position="1037"/>
        <end position="1050"/>
    </location>
</feature>
<feature type="compositionally biased region" description="Basic and acidic residues" evidence="1">
    <location>
        <begin position="1052"/>
        <end position="1066"/>
    </location>
</feature>
<proteinExistence type="predicted"/>
<feature type="compositionally biased region" description="Polar residues" evidence="1">
    <location>
        <begin position="1293"/>
        <end position="1303"/>
    </location>
</feature>
<feature type="compositionally biased region" description="Low complexity" evidence="1">
    <location>
        <begin position="815"/>
        <end position="826"/>
    </location>
</feature>
<feature type="compositionally biased region" description="Pro residues" evidence="1">
    <location>
        <begin position="1165"/>
        <end position="1177"/>
    </location>
</feature>
<feature type="compositionally biased region" description="Polar residues" evidence="1">
    <location>
        <begin position="1312"/>
        <end position="1327"/>
    </location>
</feature>
<feature type="region of interest" description="Disordered" evidence="1">
    <location>
        <begin position="528"/>
        <end position="585"/>
    </location>
</feature>
<feature type="compositionally biased region" description="Polar residues" evidence="1">
    <location>
        <begin position="1007"/>
        <end position="1029"/>
    </location>
</feature>
<feature type="compositionally biased region" description="Basic and acidic residues" evidence="1">
    <location>
        <begin position="828"/>
        <end position="839"/>
    </location>
</feature>
<sequence>MSRAKQRGSQRGPRPRVGRPRGRGRKSIDQGSTANGSITPTPPPQEGESMEAGEAEPEHTVPTPAPRTSARQPTMPLQATLRRRKGAQDSCTGSKTSKESPVHMEAPNNPIAEVPENKERPDDGGEGVSGADNHELHHGDEGNGGDRGGCREGEDERRDEAGEGEGEDEQEEVEGPNIDERPPKRRRTKLEMIQDGLAGHSTSTDKSPPSGAKAGRARSRVRAPVAKGKGGTEAVRGRGRPGRGKGSRQTGGPGSRGGKGAYRPRKPKVVPANGENAVKTAPAAAPAKEPGTSCVASDVTKYDWTSELRKDVSIVRPTKNLALARLSVTVTKNLASLEQLKERQCALRETAKTYSRTMINLNRERASQVLKDLKGDKDYFSKTPFYQQVQERLEKKVEGRISVLERDLDFKKGNASEVFNAEQWAVREAFETNFVELCEHTIQRFLREGHELSELWAVEDPYLNEHVLRRCNLDHIDQVTMTDLVENFITRGGRDRSVFDRPQIATRSNQGLYDRKVLETSAERCKRAGGAVSSGLGTPAVSPPPMRPQEPAQRENSISNEKSAAGENSSSGANAAQPDDEGSLNGFAWTSGLQFVLDCMTPADIDQSDPAQFSRPRRVTTREGLAMEALVQFRNGVTELSPEGEPSTDDVEYTNQQDSSDSGDEPEPGPPVKIPLRRSLYSLCAGVICPEMGPKTGILQTKALPPKYSMEAGSAPRGPDARPPSPLSVAAKNPSLAAPGKALRNPPPSAATNSAGEPQAAQNGPPFDSNTCNVHGQSTPPISDPDPSSSISKQNSPKSDETGSTLAPSDRHIQTSTPSKHSTSTTKRLRDGTRKENSDSSHSADGPQNALNNLPTPSKPALAEGPKPAAEGKISSGHMNPLREPSASGGGPFVGDIPPSNGDSSGGRPNGAGRKSHTSPATNKVDGRRLPHPPLSKTIHRQDATANEEACRDPFGYKPSHTDFLQKRRGTANTNHPKVDPSVRHTSDKFGAGPPPGLTEYPKPGVTSPTAPQSHKGTHSDSNATVTNSPVPPRGSRNINNSPQASWTNKRTQRDLYHNIPQDHHLFPPAAISAARSQQKAAENSARAAANSLSTSGYPHIVPRPPPSKIAPMNYPNYGPSNGGSSVNIPNFIPRSPYPANRSAAVPQPHEYAAPNSSAARDARPPQPSQPSHPPPWTDVGYTYPGPQPPSAQFQAPASNNPDRASAQPSDSRTHIINRSLPRQPVPSSTDFGNYINNGYAGPSNGSYKPQQSHQQYAPQYSGAPRQDSNHNKHPYESLPWASPVTSAPILSGDTSHTHSSSRVLRPHDNLYSHSTSSAPAESKIPSVNTSQPIRYYIGDGIYKTAPAPIDKPLMPHRPQDTVFEEDVYSKDLNLMARNGTWKGQQQHPPHMPAEDARRGGSGGN</sequence>
<feature type="compositionally biased region" description="Acidic residues" evidence="1">
    <location>
        <begin position="162"/>
        <end position="174"/>
    </location>
</feature>
<feature type="compositionally biased region" description="Basic and acidic residues" evidence="1">
    <location>
        <begin position="977"/>
        <end position="988"/>
    </location>
</feature>
<evidence type="ECO:0000256" key="1">
    <source>
        <dbReference type="SAM" id="MobiDB-lite"/>
    </source>
</evidence>
<name>A0A292PKD0_9PEZI</name>
<evidence type="ECO:0000313" key="3">
    <source>
        <dbReference type="Proteomes" id="UP001412239"/>
    </source>
</evidence>
<feature type="compositionally biased region" description="Polar residues" evidence="1">
    <location>
        <begin position="29"/>
        <end position="39"/>
    </location>
</feature>
<feature type="compositionally biased region" description="Polar residues" evidence="1">
    <location>
        <begin position="1199"/>
        <end position="1217"/>
    </location>
</feature>
<evidence type="ECO:0000313" key="2">
    <source>
        <dbReference type="EMBL" id="CUS06950.1"/>
    </source>
</evidence>
<feature type="compositionally biased region" description="Polar residues" evidence="1">
    <location>
        <begin position="1226"/>
        <end position="1237"/>
    </location>
</feature>
<dbReference type="Proteomes" id="UP001412239">
    <property type="component" value="Unassembled WGS sequence"/>
</dbReference>
<organism evidence="2 3">
    <name type="scientific">Tuber aestivum</name>
    <name type="common">summer truffle</name>
    <dbReference type="NCBI Taxonomy" id="59557"/>
    <lineage>
        <taxon>Eukaryota</taxon>
        <taxon>Fungi</taxon>
        <taxon>Dikarya</taxon>
        <taxon>Ascomycota</taxon>
        <taxon>Pezizomycotina</taxon>
        <taxon>Pezizomycetes</taxon>
        <taxon>Pezizales</taxon>
        <taxon>Tuberaceae</taxon>
        <taxon>Tuber</taxon>
    </lineage>
</organism>
<feature type="compositionally biased region" description="Polar residues" evidence="1">
    <location>
        <begin position="1119"/>
        <end position="1129"/>
    </location>
</feature>
<feature type="compositionally biased region" description="Low complexity" evidence="1">
    <location>
        <begin position="1081"/>
        <end position="1096"/>
    </location>
</feature>
<gene>
    <name evidence="2" type="ORF">GSTUAT00008961001</name>
</gene>
<feature type="compositionally biased region" description="Polar residues" evidence="1">
    <location>
        <begin position="1244"/>
        <end position="1259"/>
    </location>
</feature>
<feature type="region of interest" description="Disordered" evidence="1">
    <location>
        <begin position="638"/>
        <end position="674"/>
    </location>
</feature>
<feature type="compositionally biased region" description="Basic and acidic residues" evidence="1">
    <location>
        <begin position="132"/>
        <end position="141"/>
    </location>
</feature>
<feature type="region of interest" description="Disordered" evidence="1">
    <location>
        <begin position="709"/>
        <end position="1327"/>
    </location>
</feature>
<feature type="compositionally biased region" description="Basic residues" evidence="1">
    <location>
        <begin position="237"/>
        <end position="246"/>
    </location>
</feature>
<reference evidence="2" key="1">
    <citation type="submission" date="2015-10" db="EMBL/GenBank/DDBJ databases">
        <authorList>
            <person name="Regsiter A."/>
            <person name="william w."/>
        </authorList>
    </citation>
    <scope>NUCLEOTIDE SEQUENCE</scope>
    <source>
        <strain evidence="2">Montdore</strain>
    </source>
</reference>
<dbReference type="EMBL" id="LN891275">
    <property type="protein sequence ID" value="CUS06950.1"/>
    <property type="molecule type" value="Genomic_DNA"/>
</dbReference>